<feature type="domain" description="CCHC-type" evidence="3">
    <location>
        <begin position="199"/>
        <end position="213"/>
    </location>
</feature>
<proteinExistence type="predicted"/>
<reference evidence="4" key="1">
    <citation type="submission" date="2018-11" db="EMBL/GenBank/DDBJ databases">
        <authorList>
            <person name="Alioto T."/>
            <person name="Alioto T."/>
        </authorList>
    </citation>
    <scope>NUCLEOTIDE SEQUENCE</scope>
</reference>
<evidence type="ECO:0000259" key="3">
    <source>
        <dbReference type="PROSITE" id="PS50158"/>
    </source>
</evidence>
<evidence type="ECO:0000313" key="4">
    <source>
        <dbReference type="EMBL" id="VDI24362.1"/>
    </source>
</evidence>
<dbReference type="PROSITE" id="PS50158">
    <property type="entry name" value="ZF_CCHC"/>
    <property type="match status" value="1"/>
</dbReference>
<dbReference type="AlphaFoldDB" id="A0A8B6DVH2"/>
<feature type="region of interest" description="Disordered" evidence="2">
    <location>
        <begin position="1"/>
        <end position="20"/>
    </location>
</feature>
<keyword evidence="5" id="KW-1185">Reference proteome</keyword>
<protein>
    <recommendedName>
        <fullName evidence="3">CCHC-type domain-containing protein</fullName>
    </recommendedName>
</protein>
<sequence length="278" mass="30477">MSLELGNGRVETKTTNTKPLGGSLTLPWSEVLRVSVTPRAMPAGASSPGTVDKPITKISPFVIQKSIQSIAGTVKNVSKMRSGNLLVECNNKSPSANLLKMKTINGFAVSASAHASLNSSKGIIRDRSQYLSDLTPEEICEEFSNQGVTDVVRFQIKKDDQVIKINTYLLTFKTPTPPSSLKLGCFGIKVDIYIPNPIRCFKCQKFGHGTKQCHERNISYTEAKQIASVSSDFKPTTSKKPSYGIKGSCSFSHESTQTRMNWSINDEMFTMLPVETTI</sequence>
<evidence type="ECO:0000313" key="5">
    <source>
        <dbReference type="Proteomes" id="UP000596742"/>
    </source>
</evidence>
<organism evidence="4 5">
    <name type="scientific">Mytilus galloprovincialis</name>
    <name type="common">Mediterranean mussel</name>
    <dbReference type="NCBI Taxonomy" id="29158"/>
    <lineage>
        <taxon>Eukaryota</taxon>
        <taxon>Metazoa</taxon>
        <taxon>Spiralia</taxon>
        <taxon>Lophotrochozoa</taxon>
        <taxon>Mollusca</taxon>
        <taxon>Bivalvia</taxon>
        <taxon>Autobranchia</taxon>
        <taxon>Pteriomorphia</taxon>
        <taxon>Mytilida</taxon>
        <taxon>Mytiloidea</taxon>
        <taxon>Mytilidae</taxon>
        <taxon>Mytilinae</taxon>
        <taxon>Mytilus</taxon>
    </lineage>
</organism>
<accession>A0A8B6DVH2</accession>
<keyword evidence="1" id="KW-0863">Zinc-finger</keyword>
<gene>
    <name evidence="4" type="ORF">MGAL_10B062054</name>
</gene>
<keyword evidence="1" id="KW-0479">Metal-binding</keyword>
<evidence type="ECO:0000256" key="1">
    <source>
        <dbReference type="PROSITE-ProRule" id="PRU00047"/>
    </source>
</evidence>
<dbReference type="GO" id="GO:0008270">
    <property type="term" value="F:zinc ion binding"/>
    <property type="evidence" value="ECO:0007669"/>
    <property type="project" value="UniProtKB-KW"/>
</dbReference>
<keyword evidence="1" id="KW-0862">Zinc</keyword>
<dbReference type="GO" id="GO:0003676">
    <property type="term" value="F:nucleic acid binding"/>
    <property type="evidence" value="ECO:0007669"/>
    <property type="project" value="InterPro"/>
</dbReference>
<dbReference type="EMBL" id="UYJE01004023">
    <property type="protein sequence ID" value="VDI24362.1"/>
    <property type="molecule type" value="Genomic_DNA"/>
</dbReference>
<evidence type="ECO:0000256" key="2">
    <source>
        <dbReference type="SAM" id="MobiDB-lite"/>
    </source>
</evidence>
<comment type="caution">
    <text evidence="4">The sequence shown here is derived from an EMBL/GenBank/DDBJ whole genome shotgun (WGS) entry which is preliminary data.</text>
</comment>
<name>A0A8B6DVH2_MYTGA</name>
<dbReference type="OrthoDB" id="6159472at2759"/>
<dbReference type="InterPro" id="IPR001878">
    <property type="entry name" value="Znf_CCHC"/>
</dbReference>
<dbReference type="Proteomes" id="UP000596742">
    <property type="component" value="Unassembled WGS sequence"/>
</dbReference>